<proteinExistence type="predicted"/>
<sequence>MSIFYNTGDPEKCLHMKSLPFEGIAALKIRSQPVAYAQTFSPLISTLQEQSISKTKVEQIASNIFEHPSLNLASIFDGVRNSNYQISKDDATTLKTFLEECKNDVQTMNAKAQQTILAIAKLSRDLAETSARMVQKLSQVKLCEYIISPPHHLPQDILEGIFSACLQSVDGPEPHPNRAPLQLAAVNHRWRSIALSMPILWNNLLISSSRSLELAMIWVKRCYLPSFTLNFDGTQRISVERLNEFLITLDNPSLQIRRLDIRISGADVRTAMENFILNRDHPMLEELALREDYTRFPKLPSSPIKRLYSYSKPKSWDDSLPPPQLTVLWLTVEIHWTLLEAFLAQCPNLESLYVSLSEAGARPPAGSETVLSKDLISQHLTYFGISNDCKSENPPEDLLRGVVFPTLKVVEYCVTKRGIVALPWLVFNPSLGHIRRLTIQFDDACEFSQDTVLRIIQPATALEELAIGCARTAFSDVLSVLASLPTSPLGEQSWILN</sequence>
<gene>
    <name evidence="1" type="ORF">BDN72DRAFT_880792</name>
</gene>
<organism evidence="1 2">
    <name type="scientific">Pluteus cervinus</name>
    <dbReference type="NCBI Taxonomy" id="181527"/>
    <lineage>
        <taxon>Eukaryota</taxon>
        <taxon>Fungi</taxon>
        <taxon>Dikarya</taxon>
        <taxon>Basidiomycota</taxon>
        <taxon>Agaricomycotina</taxon>
        <taxon>Agaricomycetes</taxon>
        <taxon>Agaricomycetidae</taxon>
        <taxon>Agaricales</taxon>
        <taxon>Pluteineae</taxon>
        <taxon>Pluteaceae</taxon>
        <taxon>Pluteus</taxon>
    </lineage>
</organism>
<protein>
    <submittedName>
        <fullName evidence="1">Uncharacterized protein</fullName>
    </submittedName>
</protein>
<dbReference type="Proteomes" id="UP000308600">
    <property type="component" value="Unassembled WGS sequence"/>
</dbReference>
<dbReference type="EMBL" id="ML208429">
    <property type="protein sequence ID" value="TFK65666.1"/>
    <property type="molecule type" value="Genomic_DNA"/>
</dbReference>
<name>A0ACD3AJH6_9AGAR</name>
<evidence type="ECO:0000313" key="1">
    <source>
        <dbReference type="EMBL" id="TFK65666.1"/>
    </source>
</evidence>
<evidence type="ECO:0000313" key="2">
    <source>
        <dbReference type="Proteomes" id="UP000308600"/>
    </source>
</evidence>
<accession>A0ACD3AJH6</accession>
<keyword evidence="2" id="KW-1185">Reference proteome</keyword>
<reference evidence="1 2" key="1">
    <citation type="journal article" date="2019" name="Nat. Ecol. Evol.">
        <title>Megaphylogeny resolves global patterns of mushroom evolution.</title>
        <authorList>
            <person name="Varga T."/>
            <person name="Krizsan K."/>
            <person name="Foldi C."/>
            <person name="Dima B."/>
            <person name="Sanchez-Garcia M."/>
            <person name="Sanchez-Ramirez S."/>
            <person name="Szollosi G.J."/>
            <person name="Szarkandi J.G."/>
            <person name="Papp V."/>
            <person name="Albert L."/>
            <person name="Andreopoulos W."/>
            <person name="Angelini C."/>
            <person name="Antonin V."/>
            <person name="Barry K.W."/>
            <person name="Bougher N.L."/>
            <person name="Buchanan P."/>
            <person name="Buyck B."/>
            <person name="Bense V."/>
            <person name="Catcheside P."/>
            <person name="Chovatia M."/>
            <person name="Cooper J."/>
            <person name="Damon W."/>
            <person name="Desjardin D."/>
            <person name="Finy P."/>
            <person name="Geml J."/>
            <person name="Haridas S."/>
            <person name="Hughes K."/>
            <person name="Justo A."/>
            <person name="Karasinski D."/>
            <person name="Kautmanova I."/>
            <person name="Kiss B."/>
            <person name="Kocsube S."/>
            <person name="Kotiranta H."/>
            <person name="LaButti K.M."/>
            <person name="Lechner B.E."/>
            <person name="Liimatainen K."/>
            <person name="Lipzen A."/>
            <person name="Lukacs Z."/>
            <person name="Mihaltcheva S."/>
            <person name="Morgado L.N."/>
            <person name="Niskanen T."/>
            <person name="Noordeloos M.E."/>
            <person name="Ohm R.A."/>
            <person name="Ortiz-Santana B."/>
            <person name="Ovrebo C."/>
            <person name="Racz N."/>
            <person name="Riley R."/>
            <person name="Savchenko A."/>
            <person name="Shiryaev A."/>
            <person name="Soop K."/>
            <person name="Spirin V."/>
            <person name="Szebenyi C."/>
            <person name="Tomsovsky M."/>
            <person name="Tulloss R.E."/>
            <person name="Uehling J."/>
            <person name="Grigoriev I.V."/>
            <person name="Vagvolgyi C."/>
            <person name="Papp T."/>
            <person name="Martin F.M."/>
            <person name="Miettinen O."/>
            <person name="Hibbett D.S."/>
            <person name="Nagy L.G."/>
        </authorList>
    </citation>
    <scope>NUCLEOTIDE SEQUENCE [LARGE SCALE GENOMIC DNA]</scope>
    <source>
        <strain evidence="1 2">NL-1719</strain>
    </source>
</reference>